<dbReference type="Pfam" id="PF08240">
    <property type="entry name" value="ADH_N"/>
    <property type="match status" value="1"/>
</dbReference>
<dbReference type="SUPFAM" id="SSF50129">
    <property type="entry name" value="GroES-like"/>
    <property type="match status" value="1"/>
</dbReference>
<name>A0A1J0WEG1_9RHOB</name>
<dbReference type="Gene3D" id="3.90.180.10">
    <property type="entry name" value="Medium-chain alcohol dehydrogenases, catalytic domain"/>
    <property type="match status" value="1"/>
</dbReference>
<evidence type="ECO:0000313" key="2">
    <source>
        <dbReference type="EMBL" id="APE42568.1"/>
    </source>
</evidence>
<dbReference type="InterPro" id="IPR036291">
    <property type="entry name" value="NAD(P)-bd_dom_sf"/>
</dbReference>
<reference evidence="2 3" key="1">
    <citation type="submission" date="2016-11" db="EMBL/GenBank/DDBJ databases">
        <title>Complete genome sequence of Sulfitobacter sp. AM1-D1, a toxic bacteria associated with marine dinoflagellate Alexandrium minutum in East China Sea.</title>
        <authorList>
            <person name="Yang Q."/>
            <person name="Zhang X."/>
            <person name="Tian X."/>
        </authorList>
    </citation>
    <scope>NUCLEOTIDE SEQUENCE [LARGE SCALE GENOMIC DNA]</scope>
    <source>
        <strain evidence="2 3">AM1-D1</strain>
    </source>
</reference>
<sequence>MRAMQVTAYDEPLSLQELELPVPGPGEVLVRVETCGMNFGDTLMIKGTYQEKPPLPFTMGMELAGRIEGLGDGVEGLAKDQRIAAYTGHGGLAEYAVLPADVCVPIPDEMSAVDAAAFLIAYGTSHVALDYKAGLKPGERLLVLGASGGVGLTAVELGTLMGAEVIACARGKDKLEICRKLGADHLVDSESDDIRAAVKALGGADVVYDPIGGDQFKAAMRACNPEARLLPLGFASGEVPQIPANILLVKNLTVLGLYWGGYARIKPSVLTDSFRTLFDWYVEGRIRPHVSNVLPLEQANEALDLLRTRKATGKVVVQVSEAE</sequence>
<dbReference type="STRING" id="1917485.BOO69_03395"/>
<feature type="domain" description="Enoyl reductase (ER)" evidence="1">
    <location>
        <begin position="8"/>
        <end position="317"/>
    </location>
</feature>
<dbReference type="Proteomes" id="UP000181897">
    <property type="component" value="Chromosome"/>
</dbReference>
<organism evidence="2 3">
    <name type="scientific">Sulfitobacter alexandrii</name>
    <dbReference type="NCBI Taxonomy" id="1917485"/>
    <lineage>
        <taxon>Bacteria</taxon>
        <taxon>Pseudomonadati</taxon>
        <taxon>Pseudomonadota</taxon>
        <taxon>Alphaproteobacteria</taxon>
        <taxon>Rhodobacterales</taxon>
        <taxon>Roseobacteraceae</taxon>
        <taxon>Sulfitobacter</taxon>
    </lineage>
</organism>
<dbReference type="RefSeq" id="WP_071970323.1">
    <property type="nucleotide sequence ID" value="NZ_CP018076.1"/>
</dbReference>
<dbReference type="EMBL" id="CP018076">
    <property type="protein sequence ID" value="APE42568.1"/>
    <property type="molecule type" value="Genomic_DNA"/>
</dbReference>
<dbReference type="SMART" id="SM00829">
    <property type="entry name" value="PKS_ER"/>
    <property type="match status" value="1"/>
</dbReference>
<dbReference type="SUPFAM" id="SSF51735">
    <property type="entry name" value="NAD(P)-binding Rossmann-fold domains"/>
    <property type="match status" value="1"/>
</dbReference>
<dbReference type="Pfam" id="PF00107">
    <property type="entry name" value="ADH_zinc_N"/>
    <property type="match status" value="1"/>
</dbReference>
<dbReference type="KEGG" id="suam:BOO69_03395"/>
<accession>A0A1J0WEG1</accession>
<protein>
    <submittedName>
        <fullName evidence="2">Zinc-binding dehydrogenase</fullName>
    </submittedName>
</protein>
<dbReference type="OrthoDB" id="4190732at2"/>
<proteinExistence type="predicted"/>
<gene>
    <name evidence="2" type="ORF">BOO69_03395</name>
</gene>
<evidence type="ECO:0000259" key="1">
    <source>
        <dbReference type="SMART" id="SM00829"/>
    </source>
</evidence>
<dbReference type="InterPro" id="IPR013154">
    <property type="entry name" value="ADH-like_N"/>
</dbReference>
<dbReference type="InterPro" id="IPR013149">
    <property type="entry name" value="ADH-like_C"/>
</dbReference>
<dbReference type="GO" id="GO:0016491">
    <property type="term" value="F:oxidoreductase activity"/>
    <property type="evidence" value="ECO:0007669"/>
    <property type="project" value="InterPro"/>
</dbReference>
<dbReference type="AlphaFoldDB" id="A0A1J0WEG1"/>
<dbReference type="CDD" id="cd08241">
    <property type="entry name" value="QOR1"/>
    <property type="match status" value="1"/>
</dbReference>
<dbReference type="PANTHER" id="PTHR43677:SF4">
    <property type="entry name" value="QUINONE OXIDOREDUCTASE-LIKE PROTEIN 2"/>
    <property type="match status" value="1"/>
</dbReference>
<dbReference type="InterPro" id="IPR051397">
    <property type="entry name" value="Zn-ADH-like_protein"/>
</dbReference>
<dbReference type="Gene3D" id="3.40.50.720">
    <property type="entry name" value="NAD(P)-binding Rossmann-like Domain"/>
    <property type="match status" value="1"/>
</dbReference>
<evidence type="ECO:0000313" key="3">
    <source>
        <dbReference type="Proteomes" id="UP000181897"/>
    </source>
</evidence>
<dbReference type="InterPro" id="IPR020843">
    <property type="entry name" value="ER"/>
</dbReference>
<dbReference type="PANTHER" id="PTHR43677">
    <property type="entry name" value="SHORT-CHAIN DEHYDROGENASE/REDUCTASE"/>
    <property type="match status" value="1"/>
</dbReference>
<keyword evidence="3" id="KW-1185">Reference proteome</keyword>
<dbReference type="InterPro" id="IPR011032">
    <property type="entry name" value="GroES-like_sf"/>
</dbReference>